<dbReference type="GO" id="GO:0008270">
    <property type="term" value="F:zinc ion binding"/>
    <property type="evidence" value="ECO:0007669"/>
    <property type="project" value="UniProtKB-KW"/>
</dbReference>
<dbReference type="InterPro" id="IPR050457">
    <property type="entry name" value="ZnFinger_BTB_dom_contain"/>
</dbReference>
<dbReference type="PROSITE" id="PS00028">
    <property type="entry name" value="ZINC_FINGER_C2H2_1"/>
    <property type="match status" value="2"/>
</dbReference>
<keyword evidence="4 7" id="KW-0863">Zinc-finger</keyword>
<evidence type="ECO:0000256" key="3">
    <source>
        <dbReference type="ARBA" id="ARBA00022737"/>
    </source>
</evidence>
<dbReference type="GO" id="GO:0000981">
    <property type="term" value="F:DNA-binding transcription factor activity, RNA polymerase II-specific"/>
    <property type="evidence" value="ECO:0007669"/>
    <property type="project" value="TreeGrafter"/>
</dbReference>
<feature type="region of interest" description="Disordered" evidence="8">
    <location>
        <begin position="553"/>
        <end position="574"/>
    </location>
</feature>
<dbReference type="PROSITE" id="PS50157">
    <property type="entry name" value="ZINC_FINGER_C2H2_2"/>
    <property type="match status" value="3"/>
</dbReference>
<dbReference type="Gene3D" id="3.30.710.10">
    <property type="entry name" value="Potassium Channel Kv1.1, Chain A"/>
    <property type="match status" value="1"/>
</dbReference>
<dbReference type="InterPro" id="IPR011333">
    <property type="entry name" value="SKP1/BTB/POZ_sf"/>
</dbReference>
<feature type="region of interest" description="Disordered" evidence="8">
    <location>
        <begin position="228"/>
        <end position="254"/>
    </location>
</feature>
<keyword evidence="12" id="KW-1185">Reference proteome</keyword>
<evidence type="ECO:0000256" key="6">
    <source>
        <dbReference type="ARBA" id="ARBA00023242"/>
    </source>
</evidence>
<reference evidence="11" key="2">
    <citation type="submission" date="2025-09" db="UniProtKB">
        <authorList>
            <consortium name="Ensembl"/>
        </authorList>
    </citation>
    <scope>IDENTIFICATION</scope>
</reference>
<dbReference type="Pfam" id="PF00651">
    <property type="entry name" value="BTB"/>
    <property type="match status" value="1"/>
</dbReference>
<evidence type="ECO:0000313" key="11">
    <source>
        <dbReference type="Ensembl" id="ENSMMOP00000016611.1"/>
    </source>
</evidence>
<feature type="domain" description="C2H2-type" evidence="10">
    <location>
        <begin position="376"/>
        <end position="403"/>
    </location>
</feature>
<feature type="domain" description="BTB" evidence="9">
    <location>
        <begin position="20"/>
        <end position="86"/>
    </location>
</feature>
<proteinExistence type="predicted"/>
<dbReference type="Proteomes" id="UP000261620">
    <property type="component" value="Unplaced"/>
</dbReference>
<evidence type="ECO:0000256" key="4">
    <source>
        <dbReference type="ARBA" id="ARBA00022771"/>
    </source>
</evidence>
<feature type="compositionally biased region" description="Pro residues" evidence="8">
    <location>
        <begin position="455"/>
        <end position="465"/>
    </location>
</feature>
<evidence type="ECO:0000256" key="2">
    <source>
        <dbReference type="ARBA" id="ARBA00022723"/>
    </source>
</evidence>
<dbReference type="InterPro" id="IPR013087">
    <property type="entry name" value="Znf_C2H2_type"/>
</dbReference>
<dbReference type="SUPFAM" id="SSF54695">
    <property type="entry name" value="POZ domain"/>
    <property type="match status" value="1"/>
</dbReference>
<dbReference type="PANTHER" id="PTHR46105:SF30">
    <property type="entry name" value="ZINC FINGER AND BTB DOMAIN CONTAINING 49"/>
    <property type="match status" value="1"/>
</dbReference>
<dbReference type="GO" id="GO:0000978">
    <property type="term" value="F:RNA polymerase II cis-regulatory region sequence-specific DNA binding"/>
    <property type="evidence" value="ECO:0007669"/>
    <property type="project" value="TreeGrafter"/>
</dbReference>
<dbReference type="Pfam" id="PF00096">
    <property type="entry name" value="zf-C2H2"/>
    <property type="match status" value="2"/>
</dbReference>
<evidence type="ECO:0000259" key="9">
    <source>
        <dbReference type="PROSITE" id="PS50097"/>
    </source>
</evidence>
<dbReference type="Ensembl" id="ENSMMOT00000016886.1">
    <property type="protein sequence ID" value="ENSMMOP00000016611.1"/>
    <property type="gene ID" value="ENSMMOG00000012651.1"/>
</dbReference>
<dbReference type="GO" id="GO:0005634">
    <property type="term" value="C:nucleus"/>
    <property type="evidence" value="ECO:0007669"/>
    <property type="project" value="UniProtKB-SubCell"/>
</dbReference>
<dbReference type="FunFam" id="3.30.160.60:FF:000446">
    <property type="entry name" value="Zinc finger protein"/>
    <property type="match status" value="1"/>
</dbReference>
<dbReference type="SMART" id="SM00355">
    <property type="entry name" value="ZnF_C2H2"/>
    <property type="match status" value="2"/>
</dbReference>
<feature type="domain" description="C2H2-type" evidence="10">
    <location>
        <begin position="347"/>
        <end position="375"/>
    </location>
</feature>
<feature type="region of interest" description="Disordered" evidence="8">
    <location>
        <begin position="398"/>
        <end position="487"/>
    </location>
</feature>
<reference evidence="11" key="1">
    <citation type="submission" date="2025-08" db="UniProtKB">
        <authorList>
            <consortium name="Ensembl"/>
        </authorList>
    </citation>
    <scope>IDENTIFICATION</scope>
</reference>
<dbReference type="SMART" id="SM00225">
    <property type="entry name" value="BTB"/>
    <property type="match status" value="1"/>
</dbReference>
<evidence type="ECO:0000256" key="8">
    <source>
        <dbReference type="SAM" id="MobiDB-lite"/>
    </source>
</evidence>
<dbReference type="InterPro" id="IPR036236">
    <property type="entry name" value="Znf_C2H2_sf"/>
</dbReference>
<feature type="domain" description="C2H2-type" evidence="10">
    <location>
        <begin position="281"/>
        <end position="308"/>
    </location>
</feature>
<name>A0A3Q3WGZ2_MOLML</name>
<protein>
    <submittedName>
        <fullName evidence="11">Uncharacterized protein</fullName>
    </submittedName>
</protein>
<keyword evidence="6" id="KW-0539">Nucleus</keyword>
<keyword evidence="5" id="KW-0862">Zinc</keyword>
<dbReference type="Gene3D" id="3.30.160.60">
    <property type="entry name" value="Classic Zinc Finger"/>
    <property type="match status" value="4"/>
</dbReference>
<dbReference type="AlphaFoldDB" id="A0A3Q3WGZ2"/>
<evidence type="ECO:0000313" key="12">
    <source>
        <dbReference type="Proteomes" id="UP000261620"/>
    </source>
</evidence>
<dbReference type="FunFam" id="3.30.160.60:FF:000744">
    <property type="entry name" value="zinc finger E-box-binding homeobox 1"/>
    <property type="match status" value="1"/>
</dbReference>
<dbReference type="PANTHER" id="PTHR46105">
    <property type="entry name" value="AGAP004733-PA"/>
    <property type="match status" value="1"/>
</dbReference>
<evidence type="ECO:0000259" key="10">
    <source>
        <dbReference type="PROSITE" id="PS50157"/>
    </source>
</evidence>
<evidence type="ECO:0000256" key="7">
    <source>
        <dbReference type="PROSITE-ProRule" id="PRU00042"/>
    </source>
</evidence>
<dbReference type="SUPFAM" id="SSF57667">
    <property type="entry name" value="beta-beta-alpha zinc fingers"/>
    <property type="match status" value="2"/>
</dbReference>
<feature type="compositionally biased region" description="Polar residues" evidence="8">
    <location>
        <begin position="556"/>
        <end position="566"/>
    </location>
</feature>
<evidence type="ECO:0000256" key="5">
    <source>
        <dbReference type="ARBA" id="ARBA00022833"/>
    </source>
</evidence>
<sequence length="600" mass="66669">LHSSYLLQQLQEQRIQGLLCDCMLVVKGVCFKAHKNVLAAFSSYFRSLFQNSPSQKNEVFNLVIQDVSGIGQILDYMYTSHLDINQDNVQALLDIALGLQVPNIQSMCNAFLKPCPPPEEISSFSLPGMPGFSTNNTQAPVEKQLVHGYKLRNFYSKQYFKQSAIQTNSTTLNQGPGPLVQPHPLYLKKYNYLRSQKALEEMFAESVNEPVLNCPKLSQQEESVVPAKATEAPAKGLNKDSEPVTETTTDAQFPNPLPVIQEEQNLKTVPEPQQQTGHKQYCCEVCGKIFKHPSNLELHKRSHTGEKPFRCNVCGRNFSQDTTFRFKYICFVYLVWTICKRTVFNKFVFMLNVGKCFIGSGDLQRHIRSHTGEKPYICNACGKSFTRSAMLRRHSTMHCKGAPADSPLTNNSDPPHSSEGAVSFHKPASNRKPPASTSEQHFPSVMPHGGLEKPSTPPTSPPQPTPHIDTQPASMHLSPASTPTPLPELRSLVTHHLLSASHQERSAPLIATEHMKLAKPHLPQEAEYGPYVESENMAADIGRGAVGRPYLPPTDNRCSSLTSARPSSGPYRSGEGQYISSVTLWGLAMKTLQNDNDIEQ</sequence>
<dbReference type="PROSITE" id="PS50097">
    <property type="entry name" value="BTB"/>
    <property type="match status" value="1"/>
</dbReference>
<keyword evidence="2" id="KW-0479">Metal-binding</keyword>
<accession>A0A3Q3WGZ2</accession>
<keyword evidence="3" id="KW-0677">Repeat</keyword>
<organism evidence="11 12">
    <name type="scientific">Mola mola</name>
    <name type="common">Ocean sunfish</name>
    <name type="synonym">Tetraodon mola</name>
    <dbReference type="NCBI Taxonomy" id="94237"/>
    <lineage>
        <taxon>Eukaryota</taxon>
        <taxon>Metazoa</taxon>
        <taxon>Chordata</taxon>
        <taxon>Craniata</taxon>
        <taxon>Vertebrata</taxon>
        <taxon>Euteleostomi</taxon>
        <taxon>Actinopterygii</taxon>
        <taxon>Neopterygii</taxon>
        <taxon>Teleostei</taxon>
        <taxon>Neoteleostei</taxon>
        <taxon>Acanthomorphata</taxon>
        <taxon>Eupercaria</taxon>
        <taxon>Tetraodontiformes</taxon>
        <taxon>Molidae</taxon>
        <taxon>Mola</taxon>
    </lineage>
</organism>
<evidence type="ECO:0000256" key="1">
    <source>
        <dbReference type="ARBA" id="ARBA00004123"/>
    </source>
</evidence>
<dbReference type="FunFam" id="3.30.160.60:FF:001099">
    <property type="entry name" value="zinc finger and BTB domain-containing protein 49"/>
    <property type="match status" value="1"/>
</dbReference>
<dbReference type="InterPro" id="IPR000210">
    <property type="entry name" value="BTB/POZ_dom"/>
</dbReference>
<comment type="subcellular location">
    <subcellularLocation>
        <location evidence="1">Nucleus</location>
    </subcellularLocation>
</comment>